<dbReference type="GO" id="GO:0030145">
    <property type="term" value="F:manganese ion binding"/>
    <property type="evidence" value="ECO:0007669"/>
    <property type="project" value="UniProtKB-UniRule"/>
</dbReference>
<protein>
    <recommendedName>
        <fullName evidence="7 14">Ribonuclease HII</fullName>
        <shortName evidence="14">RNase HII</shortName>
        <ecNumber evidence="6 14">3.1.26.4</ecNumber>
    </recommendedName>
</protein>
<dbReference type="GO" id="GO:0004523">
    <property type="term" value="F:RNA-DNA hybrid ribonuclease activity"/>
    <property type="evidence" value="ECO:0007669"/>
    <property type="project" value="UniProtKB-UniRule"/>
</dbReference>
<dbReference type="RefSeq" id="WP_048089755.1">
    <property type="nucleotide sequence ID" value="NZ_JMIY01000002.1"/>
</dbReference>
<dbReference type="EMBL" id="JMIY01000002">
    <property type="protein sequence ID" value="KCZ72761.1"/>
    <property type="molecule type" value="Genomic_DNA"/>
</dbReference>
<keyword evidence="10 14" id="KW-0479">Metal-binding</keyword>
<dbReference type="FunFam" id="3.30.420.10:FF:000139">
    <property type="entry name" value="Ribonuclease HII"/>
    <property type="match status" value="1"/>
</dbReference>
<keyword evidence="13 14" id="KW-0464">Manganese</keyword>
<keyword evidence="19" id="KW-1185">Reference proteome</keyword>
<evidence type="ECO:0000256" key="9">
    <source>
        <dbReference type="ARBA" id="ARBA00022722"/>
    </source>
</evidence>
<evidence type="ECO:0000256" key="4">
    <source>
        <dbReference type="ARBA" id="ARBA00004496"/>
    </source>
</evidence>
<evidence type="ECO:0000256" key="2">
    <source>
        <dbReference type="ARBA" id="ARBA00001946"/>
    </source>
</evidence>
<evidence type="ECO:0000256" key="11">
    <source>
        <dbReference type="ARBA" id="ARBA00022759"/>
    </source>
</evidence>
<keyword evidence="8 14" id="KW-0963">Cytoplasm</keyword>
<dbReference type="Proteomes" id="UP000027153">
    <property type="component" value="Unassembled WGS sequence"/>
</dbReference>
<comment type="function">
    <text evidence="3 14 16">Endonuclease that specifically degrades the RNA of RNA-DNA hybrids.</text>
</comment>
<evidence type="ECO:0000256" key="7">
    <source>
        <dbReference type="ARBA" id="ARBA00019179"/>
    </source>
</evidence>
<evidence type="ECO:0000256" key="8">
    <source>
        <dbReference type="ARBA" id="ARBA00022490"/>
    </source>
</evidence>
<dbReference type="GO" id="GO:0005737">
    <property type="term" value="C:cytoplasm"/>
    <property type="evidence" value="ECO:0007669"/>
    <property type="project" value="UniProtKB-SubCell"/>
</dbReference>
<comment type="cofactor">
    <cofactor evidence="2">
        <name>Mg(2+)</name>
        <dbReference type="ChEBI" id="CHEBI:18420"/>
    </cofactor>
</comment>
<dbReference type="PATRIC" id="fig|1392998.3.peg.1362"/>
<dbReference type="InterPro" id="IPR023160">
    <property type="entry name" value="RNase_HII_hlx-loop-hlx_cap_dom"/>
</dbReference>
<accession>A0A062V0T5</accession>
<dbReference type="PANTHER" id="PTHR10954">
    <property type="entry name" value="RIBONUCLEASE H2 SUBUNIT A"/>
    <property type="match status" value="1"/>
</dbReference>
<organism evidence="18 19">
    <name type="scientific">Candidatus Methanoperedens nitratireducens</name>
    <dbReference type="NCBI Taxonomy" id="1392998"/>
    <lineage>
        <taxon>Archaea</taxon>
        <taxon>Methanobacteriati</taxon>
        <taxon>Methanobacteriota</taxon>
        <taxon>Stenosarchaea group</taxon>
        <taxon>Methanomicrobia</taxon>
        <taxon>Methanosarcinales</taxon>
        <taxon>ANME-2 cluster</taxon>
        <taxon>Candidatus Methanoperedentaceae</taxon>
        <taxon>Candidatus Methanoperedens</taxon>
    </lineage>
</organism>
<evidence type="ECO:0000256" key="15">
    <source>
        <dbReference type="PROSITE-ProRule" id="PRU01319"/>
    </source>
</evidence>
<sequence length="220" mass="24274">MIAGIDEAGKGPVLGPMCVAGVLLDEKELGALVSLGVKDSKQLTPKRREALAIRIKELADRYYILEVSPLQIDELRKVMTMNEIMVACFVKVLDELRPGHAVVDAADINALRFGENIKRKYTGEIGITSEHDADKKYPIVSAASILAKVQRDALIKEIEKRVGSEIGSGYPSDQKTIRFLEKWIADHGSLPEFSRSSWETAKRLLKKAPAGAKLLTTNLY</sequence>
<keyword evidence="11 14" id="KW-0255">Endonuclease</keyword>
<dbReference type="PROSITE" id="PS51975">
    <property type="entry name" value="RNASE_H_2"/>
    <property type="match status" value="1"/>
</dbReference>
<dbReference type="GO" id="GO:0032299">
    <property type="term" value="C:ribonuclease H2 complex"/>
    <property type="evidence" value="ECO:0007669"/>
    <property type="project" value="TreeGrafter"/>
</dbReference>
<dbReference type="NCBIfam" id="TIGR00729">
    <property type="entry name" value="ribonuclease HII"/>
    <property type="match status" value="1"/>
</dbReference>
<comment type="catalytic activity">
    <reaction evidence="1 14 15 16">
        <text>Endonucleolytic cleavage to 5'-phosphomonoester.</text>
        <dbReference type="EC" id="3.1.26.4"/>
    </reaction>
</comment>
<evidence type="ECO:0000256" key="12">
    <source>
        <dbReference type="ARBA" id="ARBA00022801"/>
    </source>
</evidence>
<dbReference type="Gene3D" id="3.30.420.10">
    <property type="entry name" value="Ribonuclease H-like superfamily/Ribonuclease H"/>
    <property type="match status" value="1"/>
</dbReference>
<feature type="binding site" evidence="14 15">
    <location>
        <position position="7"/>
    </location>
    <ligand>
        <name>a divalent metal cation</name>
        <dbReference type="ChEBI" id="CHEBI:60240"/>
    </ligand>
</feature>
<evidence type="ECO:0000313" key="19">
    <source>
        <dbReference type="Proteomes" id="UP000027153"/>
    </source>
</evidence>
<dbReference type="InterPro" id="IPR024567">
    <property type="entry name" value="RNase_HII/HIII_dom"/>
</dbReference>
<evidence type="ECO:0000313" key="18">
    <source>
        <dbReference type="EMBL" id="KCZ72761.1"/>
    </source>
</evidence>
<comment type="similarity">
    <text evidence="5 14 16">Belongs to the RNase HII family.</text>
</comment>
<dbReference type="InterPro" id="IPR004649">
    <property type="entry name" value="RNase_H2_suA"/>
</dbReference>
<keyword evidence="9 14" id="KW-0540">Nuclease</keyword>
<dbReference type="OrthoDB" id="33866at2157"/>
<evidence type="ECO:0000256" key="10">
    <source>
        <dbReference type="ARBA" id="ARBA00022723"/>
    </source>
</evidence>
<evidence type="ECO:0000256" key="14">
    <source>
        <dbReference type="HAMAP-Rule" id="MF_00052"/>
    </source>
</evidence>
<dbReference type="GO" id="GO:0006298">
    <property type="term" value="P:mismatch repair"/>
    <property type="evidence" value="ECO:0007669"/>
    <property type="project" value="TreeGrafter"/>
</dbReference>
<evidence type="ECO:0000256" key="5">
    <source>
        <dbReference type="ARBA" id="ARBA00007383"/>
    </source>
</evidence>
<gene>
    <name evidence="14" type="primary">rnhB</name>
    <name evidence="18" type="ORF">ANME2D_01195</name>
</gene>
<comment type="cofactor">
    <cofactor evidence="14 15">
        <name>Mn(2+)</name>
        <dbReference type="ChEBI" id="CHEBI:29035"/>
    </cofactor>
    <cofactor evidence="14 15">
        <name>Mg(2+)</name>
        <dbReference type="ChEBI" id="CHEBI:18420"/>
    </cofactor>
    <text evidence="14 15">Manganese or magnesium. Binds 1 divalent metal ion per monomer in the absence of substrate. May bind a second metal ion after substrate binding.</text>
</comment>
<evidence type="ECO:0000256" key="6">
    <source>
        <dbReference type="ARBA" id="ARBA00012180"/>
    </source>
</evidence>
<dbReference type="CDD" id="cd07180">
    <property type="entry name" value="RNase_HII_archaea_like"/>
    <property type="match status" value="1"/>
</dbReference>
<dbReference type="Pfam" id="PF01351">
    <property type="entry name" value="RNase_HII"/>
    <property type="match status" value="1"/>
</dbReference>
<feature type="binding site" evidence="14 15">
    <location>
        <position position="104"/>
    </location>
    <ligand>
        <name>a divalent metal cation</name>
        <dbReference type="ChEBI" id="CHEBI:60240"/>
    </ligand>
</feature>
<evidence type="ECO:0000259" key="17">
    <source>
        <dbReference type="PROSITE" id="PS51975"/>
    </source>
</evidence>
<evidence type="ECO:0000256" key="1">
    <source>
        <dbReference type="ARBA" id="ARBA00000077"/>
    </source>
</evidence>
<comment type="caution">
    <text evidence="18">The sequence shown here is derived from an EMBL/GenBank/DDBJ whole genome shotgun (WGS) entry which is preliminary data.</text>
</comment>
<feature type="domain" description="RNase H type-2" evidence="17">
    <location>
        <begin position="1"/>
        <end position="210"/>
    </location>
</feature>
<reference evidence="18 19" key="1">
    <citation type="journal article" date="2013" name="Nature">
        <title>Anaerobic oxidation of methane coupled to nitrate reduction in a novel archaeal lineage.</title>
        <authorList>
            <person name="Haroon M.F."/>
            <person name="Hu S."/>
            <person name="Shi Y."/>
            <person name="Imelfort M."/>
            <person name="Keller J."/>
            <person name="Hugenholtz P."/>
            <person name="Yuan Z."/>
            <person name="Tyson G.W."/>
        </authorList>
    </citation>
    <scope>NUCLEOTIDE SEQUENCE [LARGE SCALE GENOMIC DNA]</scope>
    <source>
        <strain evidence="18 19">ANME-2d</strain>
    </source>
</reference>
<dbReference type="GO" id="GO:0043137">
    <property type="term" value="P:DNA replication, removal of RNA primer"/>
    <property type="evidence" value="ECO:0007669"/>
    <property type="project" value="TreeGrafter"/>
</dbReference>
<dbReference type="FunFam" id="1.10.10.460:FF:000001">
    <property type="entry name" value="Ribonuclease"/>
    <property type="match status" value="1"/>
</dbReference>
<feature type="binding site" evidence="14 15">
    <location>
        <position position="6"/>
    </location>
    <ligand>
        <name>a divalent metal cation</name>
        <dbReference type="ChEBI" id="CHEBI:60240"/>
    </ligand>
</feature>
<proteinExistence type="inferred from homology"/>
<dbReference type="GO" id="GO:0003723">
    <property type="term" value="F:RNA binding"/>
    <property type="evidence" value="ECO:0007669"/>
    <property type="project" value="UniProtKB-UniRule"/>
</dbReference>
<keyword evidence="12 14" id="KW-0378">Hydrolase</keyword>
<dbReference type="PANTHER" id="PTHR10954:SF23">
    <property type="entry name" value="RIBONUCLEASE"/>
    <property type="match status" value="1"/>
</dbReference>
<comment type="subcellular location">
    <subcellularLocation>
        <location evidence="4 14">Cytoplasm</location>
    </subcellularLocation>
</comment>
<evidence type="ECO:0000256" key="16">
    <source>
        <dbReference type="RuleBase" id="RU003515"/>
    </source>
</evidence>
<dbReference type="InterPro" id="IPR036397">
    <property type="entry name" value="RNaseH_sf"/>
</dbReference>
<evidence type="ECO:0000256" key="13">
    <source>
        <dbReference type="ARBA" id="ARBA00023211"/>
    </source>
</evidence>
<evidence type="ECO:0000256" key="3">
    <source>
        <dbReference type="ARBA" id="ARBA00004065"/>
    </source>
</evidence>
<dbReference type="InterPro" id="IPR020787">
    <property type="entry name" value="RNase_HII_arc"/>
</dbReference>
<dbReference type="AlphaFoldDB" id="A0A062V0T5"/>
<dbReference type="Gene3D" id="1.10.10.460">
    <property type="entry name" value="Ribonuclease hii. Domain 2"/>
    <property type="match status" value="1"/>
</dbReference>
<dbReference type="SUPFAM" id="SSF53098">
    <property type="entry name" value="Ribonuclease H-like"/>
    <property type="match status" value="1"/>
</dbReference>
<dbReference type="EC" id="3.1.26.4" evidence="6 14"/>
<dbReference type="HAMAP" id="MF_00052_A">
    <property type="entry name" value="RNase_HII_A"/>
    <property type="match status" value="1"/>
</dbReference>
<name>A0A062V0T5_9EURY</name>
<dbReference type="InterPro" id="IPR012337">
    <property type="entry name" value="RNaseH-like_sf"/>
</dbReference>
<dbReference type="InterPro" id="IPR001352">
    <property type="entry name" value="RNase_HII/HIII"/>
</dbReference>